<keyword evidence="5" id="KW-0808">Transferase</keyword>
<dbReference type="FunFam" id="3.30.70.270:FF:000001">
    <property type="entry name" value="Diguanylate cyclase domain protein"/>
    <property type="match status" value="1"/>
</dbReference>
<dbReference type="Pfam" id="PF08447">
    <property type="entry name" value="PAS_3"/>
    <property type="match status" value="1"/>
</dbReference>
<evidence type="ECO:0000313" key="6">
    <source>
        <dbReference type="Proteomes" id="UP000036513"/>
    </source>
</evidence>
<feature type="domain" description="PAC" evidence="3">
    <location>
        <begin position="286"/>
        <end position="338"/>
    </location>
</feature>
<dbReference type="PATRIC" id="fig|37916.4.peg.1385"/>
<dbReference type="AlphaFoldDB" id="A0A0J6ZBN8"/>
<name>A0A0J6ZBN8_9MYCO</name>
<dbReference type="RefSeq" id="WP_053082924.1">
    <property type="nucleotide sequence ID" value="NZ_JYNL01000011.1"/>
</dbReference>
<dbReference type="InterPro" id="IPR052155">
    <property type="entry name" value="Biofilm_reg_signaling"/>
</dbReference>
<dbReference type="STRING" id="37916.MCHLDSM_01489"/>
<feature type="region of interest" description="Disordered" evidence="1">
    <location>
        <begin position="1"/>
        <end position="21"/>
    </location>
</feature>
<dbReference type="NCBIfam" id="TIGR00229">
    <property type="entry name" value="sensory_box"/>
    <property type="match status" value="1"/>
</dbReference>
<dbReference type="SMART" id="SM00091">
    <property type="entry name" value="PAS"/>
    <property type="match status" value="1"/>
</dbReference>
<dbReference type="PANTHER" id="PTHR44757">
    <property type="entry name" value="DIGUANYLATE CYCLASE DGCP"/>
    <property type="match status" value="1"/>
</dbReference>
<dbReference type="EMBL" id="JYNL01000011">
    <property type="protein sequence ID" value="KMO82081.1"/>
    <property type="molecule type" value="Genomic_DNA"/>
</dbReference>
<reference evidence="5 6" key="1">
    <citation type="journal article" date="2015" name="Genome Biol. Evol.">
        <title>Characterization of Three Mycobacterium spp. with Potential Use in Bioremediation by Genome Sequencing and Comparative Genomics.</title>
        <authorList>
            <person name="Das S."/>
            <person name="Pettersson B.M."/>
            <person name="Behra P.R."/>
            <person name="Ramesh M."/>
            <person name="Dasgupta S."/>
            <person name="Bhattacharya A."/>
            <person name="Kirsebom L.A."/>
        </authorList>
    </citation>
    <scope>NUCLEOTIDE SEQUENCE [LARGE SCALE GENOMIC DNA]</scope>
    <source>
        <strain evidence="5 6">DSM 43826</strain>
    </source>
</reference>
<dbReference type="Pfam" id="PF00990">
    <property type="entry name" value="GGDEF"/>
    <property type="match status" value="1"/>
</dbReference>
<dbReference type="SMART" id="SM00086">
    <property type="entry name" value="PAC"/>
    <property type="match status" value="1"/>
</dbReference>
<protein>
    <submittedName>
        <fullName evidence="5">Putative diguanylate cyclase YegE</fullName>
        <ecNumber evidence="5">2.7.7.65</ecNumber>
    </submittedName>
</protein>
<dbReference type="InterPro" id="IPR003018">
    <property type="entry name" value="GAF"/>
</dbReference>
<dbReference type="Gene3D" id="3.30.70.270">
    <property type="match status" value="1"/>
</dbReference>
<dbReference type="PROSITE" id="PS50112">
    <property type="entry name" value="PAS"/>
    <property type="match status" value="1"/>
</dbReference>
<feature type="domain" description="PAS" evidence="2">
    <location>
        <begin position="212"/>
        <end position="282"/>
    </location>
</feature>
<dbReference type="SUPFAM" id="SSF55785">
    <property type="entry name" value="PYP-like sensor domain (PAS domain)"/>
    <property type="match status" value="1"/>
</dbReference>
<evidence type="ECO:0000313" key="5">
    <source>
        <dbReference type="EMBL" id="KMO82081.1"/>
    </source>
</evidence>
<dbReference type="CDD" id="cd00130">
    <property type="entry name" value="PAS"/>
    <property type="match status" value="1"/>
</dbReference>
<sequence>MTPGALPIDGQPQLAADDQPPHFSEADYVRGMTRLTDVIQELSLSRTASEVQRIVASTAREVLGCDGATVVIRDRDMCFYADEDAVTPLWKGRRFPMEACVSGWVMVHKQPAVIPDIYADERVPHDAYRPTFVKSLAMVPIRRRDPVGALGAYWAQRRRPTQHELALLQALADVTSVAMENVQVHAVLEQQIGERPTSIDVAMPSAAAPGGLDATFAAAFANAPIGMAVIGLDGSFHKVNREFCRIAGYQPEDLTRLTFQDITHPDDLDIDLAEASRLLAGEIASYQMDKRYYSRDGHVVWVRLSVFLVHDDSGEPQAFISHIEDISARRRDEEQLRRQATLDTLTGVYNRNRFEEELRRYKVRASRHSNVDEAAVFMIDLDGLKQVNDQHGHGAGDAYLRNVADIISRRLRLSDVLARIGGDEFAVLLPRTTPAQAQQMAQTLVERVEALSPGTICIGIAMLTPDAIDEALERADRAMYRAKRQGGSHWCGPEPAPVISEESTRSPGSPASSASGIR</sequence>
<dbReference type="PANTHER" id="PTHR44757:SF2">
    <property type="entry name" value="BIOFILM ARCHITECTURE MAINTENANCE PROTEIN MBAA"/>
    <property type="match status" value="1"/>
</dbReference>
<organism evidence="5 6">
    <name type="scientific">Mycolicibacterium chlorophenolicum</name>
    <dbReference type="NCBI Taxonomy" id="37916"/>
    <lineage>
        <taxon>Bacteria</taxon>
        <taxon>Bacillati</taxon>
        <taxon>Actinomycetota</taxon>
        <taxon>Actinomycetes</taxon>
        <taxon>Mycobacteriales</taxon>
        <taxon>Mycobacteriaceae</taxon>
        <taxon>Mycolicibacterium</taxon>
    </lineage>
</organism>
<dbReference type="SUPFAM" id="SSF55073">
    <property type="entry name" value="Nucleotide cyclase"/>
    <property type="match status" value="1"/>
</dbReference>
<dbReference type="Pfam" id="PF13185">
    <property type="entry name" value="GAF_2"/>
    <property type="match status" value="1"/>
</dbReference>
<dbReference type="PROSITE" id="PS50887">
    <property type="entry name" value="GGDEF"/>
    <property type="match status" value="1"/>
</dbReference>
<evidence type="ECO:0000259" key="3">
    <source>
        <dbReference type="PROSITE" id="PS50113"/>
    </source>
</evidence>
<dbReference type="SMART" id="SM00267">
    <property type="entry name" value="GGDEF"/>
    <property type="match status" value="1"/>
</dbReference>
<dbReference type="InterPro" id="IPR029787">
    <property type="entry name" value="Nucleotide_cyclase"/>
</dbReference>
<dbReference type="Gene3D" id="3.30.450.40">
    <property type="match status" value="1"/>
</dbReference>
<dbReference type="InterPro" id="IPR001610">
    <property type="entry name" value="PAC"/>
</dbReference>
<dbReference type="EC" id="2.7.7.65" evidence="5"/>
<evidence type="ECO:0000259" key="4">
    <source>
        <dbReference type="PROSITE" id="PS50887"/>
    </source>
</evidence>
<dbReference type="PROSITE" id="PS50113">
    <property type="entry name" value="PAC"/>
    <property type="match status" value="1"/>
</dbReference>
<comment type="caution">
    <text evidence="5">The sequence shown here is derived from an EMBL/GenBank/DDBJ whole genome shotgun (WGS) entry which is preliminary data.</text>
</comment>
<evidence type="ECO:0000259" key="2">
    <source>
        <dbReference type="PROSITE" id="PS50112"/>
    </source>
</evidence>
<feature type="domain" description="GGDEF" evidence="4">
    <location>
        <begin position="372"/>
        <end position="495"/>
    </location>
</feature>
<feature type="compositionally biased region" description="Low complexity" evidence="1">
    <location>
        <begin position="506"/>
        <end position="518"/>
    </location>
</feature>
<dbReference type="InterPro" id="IPR000700">
    <property type="entry name" value="PAS-assoc_C"/>
</dbReference>
<dbReference type="NCBIfam" id="TIGR00254">
    <property type="entry name" value="GGDEF"/>
    <property type="match status" value="1"/>
</dbReference>
<keyword evidence="5" id="KW-0548">Nucleotidyltransferase</keyword>
<dbReference type="InterPro" id="IPR013655">
    <property type="entry name" value="PAS_fold_3"/>
</dbReference>
<dbReference type="InterPro" id="IPR043128">
    <property type="entry name" value="Rev_trsase/Diguanyl_cyclase"/>
</dbReference>
<dbReference type="InterPro" id="IPR000014">
    <property type="entry name" value="PAS"/>
</dbReference>
<accession>A0A0J6ZBN8</accession>
<dbReference type="Gene3D" id="3.30.450.20">
    <property type="entry name" value="PAS domain"/>
    <property type="match status" value="1"/>
</dbReference>
<dbReference type="Proteomes" id="UP000036513">
    <property type="component" value="Unassembled WGS sequence"/>
</dbReference>
<dbReference type="SMART" id="SM00065">
    <property type="entry name" value="GAF"/>
    <property type="match status" value="1"/>
</dbReference>
<dbReference type="SUPFAM" id="SSF55781">
    <property type="entry name" value="GAF domain-like"/>
    <property type="match status" value="1"/>
</dbReference>
<evidence type="ECO:0000256" key="1">
    <source>
        <dbReference type="SAM" id="MobiDB-lite"/>
    </source>
</evidence>
<dbReference type="CDD" id="cd01949">
    <property type="entry name" value="GGDEF"/>
    <property type="match status" value="1"/>
</dbReference>
<gene>
    <name evidence="5" type="primary">yegE_2</name>
    <name evidence="5" type="ORF">MCHLDSM_01489</name>
</gene>
<dbReference type="InterPro" id="IPR029016">
    <property type="entry name" value="GAF-like_dom_sf"/>
</dbReference>
<dbReference type="SMR" id="A0A0J6ZBN8"/>
<keyword evidence="6" id="KW-1185">Reference proteome</keyword>
<dbReference type="InterPro" id="IPR035965">
    <property type="entry name" value="PAS-like_dom_sf"/>
</dbReference>
<proteinExistence type="predicted"/>
<dbReference type="InterPro" id="IPR000160">
    <property type="entry name" value="GGDEF_dom"/>
</dbReference>
<dbReference type="GO" id="GO:0052621">
    <property type="term" value="F:diguanylate cyclase activity"/>
    <property type="evidence" value="ECO:0007669"/>
    <property type="project" value="UniProtKB-EC"/>
</dbReference>
<feature type="region of interest" description="Disordered" evidence="1">
    <location>
        <begin position="484"/>
        <end position="518"/>
    </location>
</feature>